<proteinExistence type="predicted"/>
<reference evidence="2" key="1">
    <citation type="submission" date="2022-01" db="EMBL/GenBank/DDBJ databases">
        <authorList>
            <person name="King R."/>
        </authorList>
    </citation>
    <scope>NUCLEOTIDE SEQUENCE</scope>
</reference>
<feature type="compositionally biased region" description="Basic and acidic residues" evidence="1">
    <location>
        <begin position="96"/>
        <end position="112"/>
    </location>
</feature>
<keyword evidence="3" id="KW-1185">Reference proteome</keyword>
<sequence>MTAVGSGRLDPSRYEDTDRLLSVSDTSGEAATSLLCSRAQEIEAMNLIYDKLVGDTTSSSSSQTPPTSPRSQHLRRQHGRHPHGPDLQRIRLRIGRPREEGRMADRDLRLPEGDAGGEDSVHFRSLRPQQRRVHRPGGDVHAPQEQLGEAAAGGGPGGGREGPGGAGPPQAGPGQGRQGLLQRLQAGSPPGAALLGGLRPVPAQRAGGRRLPGHSVLS</sequence>
<feature type="compositionally biased region" description="Low complexity" evidence="1">
    <location>
        <begin position="56"/>
        <end position="71"/>
    </location>
</feature>
<feature type="region of interest" description="Disordered" evidence="1">
    <location>
        <begin position="1"/>
        <end position="30"/>
    </location>
</feature>
<name>A0A9P0HNP0_NEZVI</name>
<feature type="compositionally biased region" description="Basic residues" evidence="1">
    <location>
        <begin position="72"/>
        <end position="82"/>
    </location>
</feature>
<feature type="compositionally biased region" description="Gly residues" evidence="1">
    <location>
        <begin position="151"/>
        <end position="177"/>
    </location>
</feature>
<evidence type="ECO:0000313" key="3">
    <source>
        <dbReference type="Proteomes" id="UP001152798"/>
    </source>
</evidence>
<gene>
    <name evidence="2" type="ORF">NEZAVI_LOCUS14106</name>
</gene>
<feature type="region of interest" description="Disordered" evidence="1">
    <location>
        <begin position="54"/>
        <end position="218"/>
    </location>
</feature>
<dbReference type="Proteomes" id="UP001152798">
    <property type="component" value="Chromosome 6"/>
</dbReference>
<dbReference type="AlphaFoldDB" id="A0A9P0HNP0"/>
<accession>A0A9P0HNP0</accession>
<evidence type="ECO:0000313" key="2">
    <source>
        <dbReference type="EMBL" id="CAH1406080.1"/>
    </source>
</evidence>
<organism evidence="2 3">
    <name type="scientific">Nezara viridula</name>
    <name type="common">Southern green stink bug</name>
    <name type="synonym">Cimex viridulus</name>
    <dbReference type="NCBI Taxonomy" id="85310"/>
    <lineage>
        <taxon>Eukaryota</taxon>
        <taxon>Metazoa</taxon>
        <taxon>Ecdysozoa</taxon>
        <taxon>Arthropoda</taxon>
        <taxon>Hexapoda</taxon>
        <taxon>Insecta</taxon>
        <taxon>Pterygota</taxon>
        <taxon>Neoptera</taxon>
        <taxon>Paraneoptera</taxon>
        <taxon>Hemiptera</taxon>
        <taxon>Heteroptera</taxon>
        <taxon>Panheteroptera</taxon>
        <taxon>Pentatomomorpha</taxon>
        <taxon>Pentatomoidea</taxon>
        <taxon>Pentatomidae</taxon>
        <taxon>Pentatominae</taxon>
        <taxon>Nezara</taxon>
    </lineage>
</organism>
<dbReference type="EMBL" id="OV725082">
    <property type="protein sequence ID" value="CAH1406080.1"/>
    <property type="molecule type" value="Genomic_DNA"/>
</dbReference>
<protein>
    <submittedName>
        <fullName evidence="2">Uncharacterized protein</fullName>
    </submittedName>
</protein>
<feature type="compositionally biased region" description="Low complexity" evidence="1">
    <location>
        <begin position="178"/>
        <end position="203"/>
    </location>
</feature>
<feature type="compositionally biased region" description="Basic and acidic residues" evidence="1">
    <location>
        <begin position="10"/>
        <end position="19"/>
    </location>
</feature>
<evidence type="ECO:0000256" key="1">
    <source>
        <dbReference type="SAM" id="MobiDB-lite"/>
    </source>
</evidence>